<keyword evidence="2" id="KW-0472">Membrane</keyword>
<proteinExistence type="predicted"/>
<evidence type="ECO:0000256" key="2">
    <source>
        <dbReference type="SAM" id="Phobius"/>
    </source>
</evidence>
<name>A0A5A8CA33_CAFRO</name>
<organism evidence="3 4">
    <name type="scientific">Cafeteria roenbergensis</name>
    <name type="common">Marine flagellate</name>
    <dbReference type="NCBI Taxonomy" id="33653"/>
    <lineage>
        <taxon>Eukaryota</taxon>
        <taxon>Sar</taxon>
        <taxon>Stramenopiles</taxon>
        <taxon>Bigyra</taxon>
        <taxon>Opalozoa</taxon>
        <taxon>Bicosoecida</taxon>
        <taxon>Cafeteriaceae</taxon>
        <taxon>Cafeteria</taxon>
    </lineage>
</organism>
<evidence type="ECO:0000313" key="3">
    <source>
        <dbReference type="EMBL" id="KAA0149517.1"/>
    </source>
</evidence>
<evidence type="ECO:0000313" key="4">
    <source>
        <dbReference type="Proteomes" id="UP000323011"/>
    </source>
</evidence>
<sequence length="327" mass="36017">MSEADHQRPCPSRPVFALVAVAAAFVFAFSQLGRHLAGETVRRHASLTASKAPHAGREVPEGPPTPHLDEPNVHLSLAEESHSSPKQGVRLIHFKNAIDPTLPNVSAIVRTYEGDGPKFLPLLMSLLAAAEGHVNLNVIAVNVERAGRERLRDAVAHVNELCERPSVHLELDWVYEGNHVPEKNAMYGYDATDAMLSRILKETRNQRDAGGWLLVTNGDNLYASAFFEAVKQHMNGPAAVIATRFLTRYPMPTEFGKVANVPLTPAPHMNGIDLGCYVSRMSRIRELGVNFVNNTANIRGADGLFAEKLKPDGEKFVMIPRVLFYHQ</sequence>
<comment type="caution">
    <text evidence="3">The sequence shown here is derived from an EMBL/GenBank/DDBJ whole genome shotgun (WGS) entry which is preliminary data.</text>
</comment>
<evidence type="ECO:0000256" key="1">
    <source>
        <dbReference type="SAM" id="MobiDB-lite"/>
    </source>
</evidence>
<dbReference type="EMBL" id="VLTN01000042">
    <property type="protein sequence ID" value="KAA0149517.1"/>
    <property type="molecule type" value="Genomic_DNA"/>
</dbReference>
<reference evidence="3 4" key="1">
    <citation type="submission" date="2019-07" db="EMBL/GenBank/DDBJ databases">
        <title>Genomes of Cafeteria roenbergensis.</title>
        <authorList>
            <person name="Fischer M.G."/>
            <person name="Hackl T."/>
            <person name="Roman M."/>
        </authorList>
    </citation>
    <scope>NUCLEOTIDE SEQUENCE [LARGE SCALE GENOMIC DNA]</scope>
    <source>
        <strain evidence="3 4">BVI</strain>
    </source>
</reference>
<dbReference type="AlphaFoldDB" id="A0A5A8CA33"/>
<dbReference type="Proteomes" id="UP000323011">
    <property type="component" value="Unassembled WGS sequence"/>
</dbReference>
<accession>A0A5A8CA33</accession>
<protein>
    <submittedName>
        <fullName evidence="3">Uncharacterized protein</fullName>
    </submittedName>
</protein>
<gene>
    <name evidence="3" type="ORF">FNF29_05903</name>
</gene>
<keyword evidence="2" id="KW-0812">Transmembrane</keyword>
<feature type="transmembrane region" description="Helical" evidence="2">
    <location>
        <begin position="15"/>
        <end position="33"/>
    </location>
</feature>
<keyword evidence="2" id="KW-1133">Transmembrane helix</keyword>
<feature type="region of interest" description="Disordered" evidence="1">
    <location>
        <begin position="44"/>
        <end position="71"/>
    </location>
</feature>
<keyword evidence="4" id="KW-1185">Reference proteome</keyword>